<dbReference type="Gene3D" id="1.10.3730.20">
    <property type="match status" value="1"/>
</dbReference>
<dbReference type="Proteomes" id="UP001595765">
    <property type="component" value="Unassembled WGS sequence"/>
</dbReference>
<dbReference type="SUPFAM" id="SSF103481">
    <property type="entry name" value="Multidrug resistance efflux transporter EmrE"/>
    <property type="match status" value="1"/>
</dbReference>
<dbReference type="Pfam" id="PF00893">
    <property type="entry name" value="Multi_Drug_Res"/>
    <property type="match status" value="1"/>
</dbReference>
<evidence type="ECO:0000256" key="3">
    <source>
        <dbReference type="ARBA" id="ARBA00022475"/>
    </source>
</evidence>
<evidence type="ECO:0000256" key="1">
    <source>
        <dbReference type="ARBA" id="ARBA00004651"/>
    </source>
</evidence>
<dbReference type="EMBL" id="JBHSBB010000008">
    <property type="protein sequence ID" value="MFC4031662.1"/>
    <property type="molecule type" value="Genomic_DNA"/>
</dbReference>
<comment type="caution">
    <text evidence="9">The sequence shown here is derived from an EMBL/GenBank/DDBJ whole genome shotgun (WGS) entry which is preliminary data.</text>
</comment>
<keyword evidence="10" id="KW-1185">Reference proteome</keyword>
<keyword evidence="4 7" id="KW-0812">Transmembrane</keyword>
<evidence type="ECO:0000256" key="8">
    <source>
        <dbReference type="SAM" id="Phobius"/>
    </source>
</evidence>
<evidence type="ECO:0000256" key="5">
    <source>
        <dbReference type="ARBA" id="ARBA00022989"/>
    </source>
</evidence>
<feature type="transmembrane region" description="Helical" evidence="8">
    <location>
        <begin position="26"/>
        <end position="47"/>
    </location>
</feature>
<dbReference type="RefSeq" id="WP_386427966.1">
    <property type="nucleotide sequence ID" value="NZ_JBHSBB010000008.1"/>
</dbReference>
<sequence>MPYLLLALAIISEVCATTCLKLTDGFSRLLPTIGVAGAYILSFALLGRALKDIPVSFAYAVWSGAGTAAVAAIGAVAFGESLGKPQWVGIALIILGVVVLNLHRAP</sequence>
<dbReference type="InterPro" id="IPR000390">
    <property type="entry name" value="Small_drug/metabolite_transptr"/>
</dbReference>
<comment type="similarity">
    <text evidence="7">Belongs to the drug/metabolite transporter (DMT) superfamily. Small multidrug resistance (SMR) (TC 2.A.7.1) family.</text>
</comment>
<reference evidence="10" key="1">
    <citation type="journal article" date="2019" name="Int. J. Syst. Evol. Microbiol.">
        <title>The Global Catalogue of Microorganisms (GCM) 10K type strain sequencing project: providing services to taxonomists for standard genome sequencing and annotation.</title>
        <authorList>
            <consortium name="The Broad Institute Genomics Platform"/>
            <consortium name="The Broad Institute Genome Sequencing Center for Infectious Disease"/>
            <person name="Wu L."/>
            <person name="Ma J."/>
        </authorList>
    </citation>
    <scope>NUCLEOTIDE SEQUENCE [LARGE SCALE GENOMIC DNA]</scope>
    <source>
        <strain evidence="10">CGMCC 4.7237</strain>
    </source>
</reference>
<evidence type="ECO:0000313" key="10">
    <source>
        <dbReference type="Proteomes" id="UP001595765"/>
    </source>
</evidence>
<feature type="transmembrane region" description="Helical" evidence="8">
    <location>
        <begin position="59"/>
        <end position="79"/>
    </location>
</feature>
<gene>
    <name evidence="9" type="ORF">ACFO3J_09245</name>
</gene>
<accession>A0ABV8HKU5</accession>
<evidence type="ECO:0000256" key="4">
    <source>
        <dbReference type="ARBA" id="ARBA00022692"/>
    </source>
</evidence>
<organism evidence="9 10">
    <name type="scientific">Streptomyces polygonati</name>
    <dbReference type="NCBI Taxonomy" id="1617087"/>
    <lineage>
        <taxon>Bacteria</taxon>
        <taxon>Bacillati</taxon>
        <taxon>Actinomycetota</taxon>
        <taxon>Actinomycetes</taxon>
        <taxon>Kitasatosporales</taxon>
        <taxon>Streptomycetaceae</taxon>
        <taxon>Streptomyces</taxon>
    </lineage>
</organism>
<dbReference type="InterPro" id="IPR045324">
    <property type="entry name" value="Small_multidrug_res"/>
</dbReference>
<comment type="subcellular location">
    <subcellularLocation>
        <location evidence="1 7">Cell membrane</location>
        <topology evidence="1 7">Multi-pass membrane protein</topology>
    </subcellularLocation>
</comment>
<evidence type="ECO:0000256" key="6">
    <source>
        <dbReference type="ARBA" id="ARBA00023136"/>
    </source>
</evidence>
<protein>
    <submittedName>
        <fullName evidence="9">DMT family transporter</fullName>
    </submittedName>
</protein>
<evidence type="ECO:0000313" key="9">
    <source>
        <dbReference type="EMBL" id="MFC4031662.1"/>
    </source>
</evidence>
<evidence type="ECO:0000256" key="7">
    <source>
        <dbReference type="RuleBase" id="RU003942"/>
    </source>
</evidence>
<dbReference type="PANTHER" id="PTHR30561:SF1">
    <property type="entry name" value="MULTIDRUG TRANSPORTER EMRE"/>
    <property type="match status" value="1"/>
</dbReference>
<keyword evidence="2" id="KW-0813">Transport</keyword>
<keyword evidence="3" id="KW-1003">Cell membrane</keyword>
<dbReference type="PANTHER" id="PTHR30561">
    <property type="entry name" value="SMR FAMILY PROTON-DEPENDENT DRUG EFFLUX TRANSPORTER SUGE"/>
    <property type="match status" value="1"/>
</dbReference>
<name>A0ABV8HKU5_9ACTN</name>
<keyword evidence="5 8" id="KW-1133">Transmembrane helix</keyword>
<feature type="transmembrane region" description="Helical" evidence="8">
    <location>
        <begin position="85"/>
        <end position="102"/>
    </location>
</feature>
<dbReference type="InterPro" id="IPR037185">
    <property type="entry name" value="EmrE-like"/>
</dbReference>
<evidence type="ECO:0000256" key="2">
    <source>
        <dbReference type="ARBA" id="ARBA00022448"/>
    </source>
</evidence>
<proteinExistence type="inferred from homology"/>
<keyword evidence="6 8" id="KW-0472">Membrane</keyword>